<dbReference type="Gene3D" id="3.90.1200.10">
    <property type="match status" value="1"/>
</dbReference>
<dbReference type="InterPro" id="IPR002575">
    <property type="entry name" value="Aminoglycoside_PTrfase"/>
</dbReference>
<evidence type="ECO:0000259" key="2">
    <source>
        <dbReference type="Pfam" id="PF01636"/>
    </source>
</evidence>
<dbReference type="Proteomes" id="UP000317093">
    <property type="component" value="Chromosome"/>
</dbReference>
<accession>A0A518B7B5</accession>
<dbReference type="AlphaFoldDB" id="A0A518B7B5"/>
<dbReference type="EMBL" id="CP036279">
    <property type="protein sequence ID" value="QDU62870.1"/>
    <property type="molecule type" value="Genomic_DNA"/>
</dbReference>
<dbReference type="GO" id="GO:0009088">
    <property type="term" value="P:threonine biosynthetic process"/>
    <property type="evidence" value="ECO:0007669"/>
    <property type="project" value="TreeGrafter"/>
</dbReference>
<comment type="similarity">
    <text evidence="1">Belongs to the pseudomonas-type ThrB family.</text>
</comment>
<dbReference type="KEGG" id="knv:Pan216_37430"/>
<dbReference type="InterPro" id="IPR011009">
    <property type="entry name" value="Kinase-like_dom_sf"/>
</dbReference>
<dbReference type="PANTHER" id="PTHR21064">
    <property type="entry name" value="AMINOGLYCOSIDE PHOSPHOTRANSFERASE DOMAIN-CONTAINING PROTEIN-RELATED"/>
    <property type="match status" value="1"/>
</dbReference>
<dbReference type="RefSeq" id="WP_419192673.1">
    <property type="nucleotide sequence ID" value="NZ_CP036279.1"/>
</dbReference>
<sequence>MIMSATKLLPLHHPDSLREPVRRVPRPANRRGLRDFDTVLRDEWSIDPESCRPLRHGQNLVFTARDREGNSVIVRATSPSHRSLRQLEAELDWVAWLDLVGVPVGIPIETRLGKLAVSVHDEGELFHVSCFHRIDGTIVSNESSERWTDDFIRLWGRMIGRVHRWTERYQPTGQSRYHWHEQPEWRLREKHHDLYHPGVLERIDELVARLKRTPRGRSYQVIHADAFTSNFLMRDDDLILFDFDQSMYCWRLYDLLVAFQMQYVFSYFIRPELNRFSVEEFWRLLLDGYREAAELDREELQLAESLLRLRQAVCYLVSKPEARKWAIIAGTSESAYLGAMRQVEESLLSDQPLLPVDLAEL</sequence>
<evidence type="ECO:0000256" key="1">
    <source>
        <dbReference type="ARBA" id="ARBA00038240"/>
    </source>
</evidence>
<name>A0A518B7B5_9BACT</name>
<proteinExistence type="inferred from homology"/>
<feature type="domain" description="Aminoglycoside phosphotransferase" evidence="2">
    <location>
        <begin position="52"/>
        <end position="294"/>
    </location>
</feature>
<evidence type="ECO:0000313" key="4">
    <source>
        <dbReference type="Proteomes" id="UP000317093"/>
    </source>
</evidence>
<organism evidence="3 4">
    <name type="scientific">Kolteria novifilia</name>
    <dbReference type="NCBI Taxonomy" id="2527975"/>
    <lineage>
        <taxon>Bacteria</taxon>
        <taxon>Pseudomonadati</taxon>
        <taxon>Planctomycetota</taxon>
        <taxon>Planctomycetia</taxon>
        <taxon>Kolteriales</taxon>
        <taxon>Kolteriaceae</taxon>
        <taxon>Kolteria</taxon>
    </lineage>
</organism>
<protein>
    <submittedName>
        <fullName evidence="3">Serine/threonine protein kinase</fullName>
    </submittedName>
</protein>
<dbReference type="InterPro" id="IPR050249">
    <property type="entry name" value="Pseudomonas-type_ThrB"/>
</dbReference>
<dbReference type="Pfam" id="PF01636">
    <property type="entry name" value="APH"/>
    <property type="match status" value="1"/>
</dbReference>
<keyword evidence="3" id="KW-0418">Kinase</keyword>
<evidence type="ECO:0000313" key="3">
    <source>
        <dbReference type="EMBL" id="QDU62870.1"/>
    </source>
</evidence>
<gene>
    <name evidence="3" type="ORF">Pan216_37430</name>
</gene>
<dbReference type="GO" id="GO:0004674">
    <property type="term" value="F:protein serine/threonine kinase activity"/>
    <property type="evidence" value="ECO:0007669"/>
    <property type="project" value="UniProtKB-KW"/>
</dbReference>
<dbReference type="SUPFAM" id="SSF56112">
    <property type="entry name" value="Protein kinase-like (PK-like)"/>
    <property type="match status" value="1"/>
</dbReference>
<dbReference type="GO" id="GO:0004413">
    <property type="term" value="F:homoserine kinase activity"/>
    <property type="evidence" value="ECO:0007669"/>
    <property type="project" value="TreeGrafter"/>
</dbReference>
<keyword evidence="4" id="KW-1185">Reference proteome</keyword>
<dbReference type="PANTHER" id="PTHR21064:SF6">
    <property type="entry name" value="AMINOGLYCOSIDE PHOSPHOTRANSFERASE DOMAIN-CONTAINING PROTEIN"/>
    <property type="match status" value="1"/>
</dbReference>
<reference evidence="3 4" key="1">
    <citation type="submission" date="2019-02" db="EMBL/GenBank/DDBJ databases">
        <title>Deep-cultivation of Planctomycetes and their phenomic and genomic characterization uncovers novel biology.</title>
        <authorList>
            <person name="Wiegand S."/>
            <person name="Jogler M."/>
            <person name="Boedeker C."/>
            <person name="Pinto D."/>
            <person name="Vollmers J."/>
            <person name="Rivas-Marin E."/>
            <person name="Kohn T."/>
            <person name="Peeters S.H."/>
            <person name="Heuer A."/>
            <person name="Rast P."/>
            <person name="Oberbeckmann S."/>
            <person name="Bunk B."/>
            <person name="Jeske O."/>
            <person name="Meyerdierks A."/>
            <person name="Storesund J.E."/>
            <person name="Kallscheuer N."/>
            <person name="Luecker S."/>
            <person name="Lage O.M."/>
            <person name="Pohl T."/>
            <person name="Merkel B.J."/>
            <person name="Hornburger P."/>
            <person name="Mueller R.-W."/>
            <person name="Bruemmer F."/>
            <person name="Labrenz M."/>
            <person name="Spormann A.M."/>
            <person name="Op den Camp H."/>
            <person name="Overmann J."/>
            <person name="Amann R."/>
            <person name="Jetten M.S.M."/>
            <person name="Mascher T."/>
            <person name="Medema M.H."/>
            <person name="Devos D.P."/>
            <person name="Kaster A.-K."/>
            <person name="Ovreas L."/>
            <person name="Rohde M."/>
            <person name="Galperin M.Y."/>
            <person name="Jogler C."/>
        </authorList>
    </citation>
    <scope>NUCLEOTIDE SEQUENCE [LARGE SCALE GENOMIC DNA]</scope>
    <source>
        <strain evidence="3 4">Pan216</strain>
    </source>
</reference>
<keyword evidence="3" id="KW-0723">Serine/threonine-protein kinase</keyword>
<keyword evidence="3" id="KW-0808">Transferase</keyword>